<gene>
    <name evidence="6" type="ORF">A8C75_14010</name>
</gene>
<reference evidence="6 7" key="2">
    <citation type="journal article" date="2018" name="Int. J. Syst. Evol. Microbiol.">
        <title>Marinobacterium aestuarii sp. nov., a benzene-degrading marine bacterium isolated from estuary sediment.</title>
        <authorList>
            <person name="Bae S.S."/>
            <person name="Jung J."/>
            <person name="Chung D."/>
            <person name="Baek K."/>
        </authorList>
    </citation>
    <scope>NUCLEOTIDE SEQUENCE [LARGE SCALE GENOMIC DNA]</scope>
    <source>
        <strain evidence="6 7">ST58-10</strain>
    </source>
</reference>
<dbReference type="InterPro" id="IPR050490">
    <property type="entry name" value="Bact_solute-bd_prot1"/>
</dbReference>
<feature type="signal peptide" evidence="5">
    <location>
        <begin position="1"/>
        <end position="26"/>
    </location>
</feature>
<organism evidence="6 7">
    <name type="scientific">Marinobacterium aestuarii</name>
    <dbReference type="NCBI Taxonomy" id="1821621"/>
    <lineage>
        <taxon>Bacteria</taxon>
        <taxon>Pseudomonadati</taxon>
        <taxon>Pseudomonadota</taxon>
        <taxon>Gammaproteobacteria</taxon>
        <taxon>Oceanospirillales</taxon>
        <taxon>Oceanospirillaceae</taxon>
        <taxon>Marinobacterium</taxon>
    </lineage>
</organism>
<dbReference type="InterPro" id="IPR006059">
    <property type="entry name" value="SBP"/>
</dbReference>
<comment type="similarity">
    <text evidence="2">Belongs to the bacterial solute-binding protein 1 family.</text>
</comment>
<keyword evidence="7" id="KW-1185">Reference proteome</keyword>
<dbReference type="Proteomes" id="UP000078070">
    <property type="component" value="Chromosome"/>
</dbReference>
<keyword evidence="3" id="KW-0813">Transport</keyword>
<evidence type="ECO:0000256" key="4">
    <source>
        <dbReference type="ARBA" id="ARBA00022729"/>
    </source>
</evidence>
<dbReference type="PANTHER" id="PTHR43649">
    <property type="entry name" value="ARABINOSE-BINDING PROTEIN-RELATED"/>
    <property type="match status" value="1"/>
</dbReference>
<evidence type="ECO:0000313" key="6">
    <source>
        <dbReference type="EMBL" id="ANG63476.1"/>
    </source>
</evidence>
<accession>A0A1A9EZU7</accession>
<dbReference type="Pfam" id="PF01547">
    <property type="entry name" value="SBP_bac_1"/>
    <property type="match status" value="1"/>
</dbReference>
<evidence type="ECO:0000256" key="1">
    <source>
        <dbReference type="ARBA" id="ARBA00004418"/>
    </source>
</evidence>
<dbReference type="PANTHER" id="PTHR43649:SF34">
    <property type="entry name" value="ABC TRANSPORTER PERIPLASMIC-BINDING PROTEIN YCJN-RELATED"/>
    <property type="match status" value="1"/>
</dbReference>
<protein>
    <recommendedName>
        <fullName evidence="8">ABC transporter substrate-binding protein</fullName>
    </recommendedName>
</protein>
<name>A0A1A9EZU7_9GAMM</name>
<dbReference type="STRING" id="1821621.A8C75_14010"/>
<sequence length="453" mass="49319">MEKFRLSSALGLAAGALMLVSGTVYATDSYVDVGKQEPITILINSSPWYRGFEAVVELYEEQTGNRVSLEVTPFNGMLEKARAAVRSPGTSPLDLVNIDSPWTIEFYEGGFLTPLTDIDPAFEVPDEVYAYDDSGCWDQGKRFRTCDSGTLMGYSPNGNIQLQFYRGDVFKEKGLSPARTFDEVLKNCEALHNPSDTYGYLQVGQRGGGVTYSFMPYLLSYGGNLVADPLNGDYSVILNSPAAQQALDKFIEVSQKCGPENYGIIGQGDLIQLLQTGKGLQAHAVVAAFPNFDDPRKSAVVDKIESSVLPSASMDASPGVGIANWVFGIPHNASDSGKKGALAFSKWFLTYEAQYAYAEAGAIPVRRDVYASDLKLQREFRWMDTYQDAIEHGKQIYGYAEGAAVVDVLELKLNQALIGELSSAAALNAAAEEMHKLFVRSGRKTGTLTPLSE</sequence>
<evidence type="ECO:0000256" key="2">
    <source>
        <dbReference type="ARBA" id="ARBA00008520"/>
    </source>
</evidence>
<dbReference type="KEGG" id="mars:A8C75_14010"/>
<evidence type="ECO:0000256" key="3">
    <source>
        <dbReference type="ARBA" id="ARBA00022448"/>
    </source>
</evidence>
<keyword evidence="4 5" id="KW-0732">Signal</keyword>
<evidence type="ECO:0000256" key="5">
    <source>
        <dbReference type="SAM" id="SignalP"/>
    </source>
</evidence>
<reference evidence="7" key="1">
    <citation type="submission" date="2016-05" db="EMBL/GenBank/DDBJ databases">
        <authorList>
            <person name="Baek K."/>
            <person name="Yang S.-J."/>
        </authorList>
    </citation>
    <scope>NUCLEOTIDE SEQUENCE [LARGE SCALE GENOMIC DNA]</scope>
    <source>
        <strain evidence="7">ST58-10</strain>
    </source>
</reference>
<dbReference type="SUPFAM" id="SSF53850">
    <property type="entry name" value="Periplasmic binding protein-like II"/>
    <property type="match status" value="1"/>
</dbReference>
<dbReference type="GO" id="GO:0042597">
    <property type="term" value="C:periplasmic space"/>
    <property type="evidence" value="ECO:0007669"/>
    <property type="project" value="UniProtKB-SubCell"/>
</dbReference>
<feature type="chain" id="PRO_5008386587" description="ABC transporter substrate-binding protein" evidence="5">
    <location>
        <begin position="27"/>
        <end position="453"/>
    </location>
</feature>
<dbReference type="OrthoDB" id="9808332at2"/>
<dbReference type="Gene3D" id="3.40.190.10">
    <property type="entry name" value="Periplasmic binding protein-like II"/>
    <property type="match status" value="2"/>
</dbReference>
<evidence type="ECO:0000313" key="7">
    <source>
        <dbReference type="Proteomes" id="UP000078070"/>
    </source>
</evidence>
<dbReference type="RefSeq" id="WP_067383542.1">
    <property type="nucleotide sequence ID" value="NZ_CP015839.1"/>
</dbReference>
<proteinExistence type="inferred from homology"/>
<evidence type="ECO:0008006" key="8">
    <source>
        <dbReference type="Google" id="ProtNLM"/>
    </source>
</evidence>
<dbReference type="AlphaFoldDB" id="A0A1A9EZU7"/>
<comment type="subcellular location">
    <subcellularLocation>
        <location evidence="1">Periplasm</location>
    </subcellularLocation>
</comment>
<dbReference type="EMBL" id="CP015839">
    <property type="protein sequence ID" value="ANG63476.1"/>
    <property type="molecule type" value="Genomic_DNA"/>
</dbReference>